<dbReference type="AlphaFoldDB" id="A0A1Q3E6B7"/>
<evidence type="ECO:0000256" key="1">
    <source>
        <dbReference type="SAM" id="Phobius"/>
    </source>
</evidence>
<name>A0A1Q3E6B7_LENED</name>
<dbReference type="EMBL" id="BDGU01000101">
    <property type="protein sequence ID" value="GAW02569.1"/>
    <property type="molecule type" value="Genomic_DNA"/>
</dbReference>
<comment type="caution">
    <text evidence="2">The sequence shown here is derived from an EMBL/GenBank/DDBJ whole genome shotgun (WGS) entry which is preliminary data.</text>
</comment>
<sequence length="175" mass="19223">MPSDAKGLAAATLLLIDLPLLSLPRSSDLSITVYPDCLSSLGIQLRSSMRLSIVYFMLGLGLSLLSNVRAMPLSNKGDAMYKRTENNEVFLEFDSELQKDRASILLTSGWPYISKSMPPAMNLQQSNVKVSVGHGHSTSTSLQTIQFKIYADPQLQTLKGYGTIRLNNQVNLLSE</sequence>
<reference evidence="2 3" key="2">
    <citation type="submission" date="2017-02" db="EMBL/GenBank/DDBJ databases">
        <title>A genome survey and senescence transcriptome analysis in Lentinula edodes.</title>
        <authorList>
            <person name="Sakamoto Y."/>
            <person name="Nakade K."/>
            <person name="Sato S."/>
            <person name="Yoshida Y."/>
            <person name="Miyazaki K."/>
            <person name="Natsume S."/>
            <person name="Konno N."/>
        </authorList>
    </citation>
    <scope>NUCLEOTIDE SEQUENCE [LARGE SCALE GENOMIC DNA]</scope>
    <source>
        <strain evidence="2 3">NBRC 111202</strain>
    </source>
</reference>
<protein>
    <submittedName>
        <fullName evidence="2">Uncharacterized protein</fullName>
    </submittedName>
</protein>
<gene>
    <name evidence="2" type="ORF">LENED_004232</name>
</gene>
<keyword evidence="1" id="KW-0812">Transmembrane</keyword>
<organism evidence="2 3">
    <name type="scientific">Lentinula edodes</name>
    <name type="common">Shiitake mushroom</name>
    <name type="synonym">Lentinus edodes</name>
    <dbReference type="NCBI Taxonomy" id="5353"/>
    <lineage>
        <taxon>Eukaryota</taxon>
        <taxon>Fungi</taxon>
        <taxon>Dikarya</taxon>
        <taxon>Basidiomycota</taxon>
        <taxon>Agaricomycotina</taxon>
        <taxon>Agaricomycetes</taxon>
        <taxon>Agaricomycetidae</taxon>
        <taxon>Agaricales</taxon>
        <taxon>Marasmiineae</taxon>
        <taxon>Omphalotaceae</taxon>
        <taxon>Lentinula</taxon>
    </lineage>
</organism>
<proteinExistence type="predicted"/>
<evidence type="ECO:0000313" key="3">
    <source>
        <dbReference type="Proteomes" id="UP000188533"/>
    </source>
</evidence>
<keyword evidence="1" id="KW-0472">Membrane</keyword>
<keyword evidence="3" id="KW-1185">Reference proteome</keyword>
<reference evidence="2 3" key="1">
    <citation type="submission" date="2016-08" db="EMBL/GenBank/DDBJ databases">
        <authorList>
            <consortium name="Lentinula edodes genome sequencing consortium"/>
            <person name="Sakamoto Y."/>
            <person name="Nakade K."/>
            <person name="Sato S."/>
            <person name="Yoshida Y."/>
            <person name="Miyazaki K."/>
            <person name="Natsume S."/>
            <person name="Konno N."/>
        </authorList>
    </citation>
    <scope>NUCLEOTIDE SEQUENCE [LARGE SCALE GENOMIC DNA]</scope>
    <source>
        <strain evidence="2 3">NBRC 111202</strain>
    </source>
</reference>
<evidence type="ECO:0000313" key="2">
    <source>
        <dbReference type="EMBL" id="GAW02569.1"/>
    </source>
</evidence>
<dbReference type="Proteomes" id="UP000188533">
    <property type="component" value="Unassembled WGS sequence"/>
</dbReference>
<accession>A0A1Q3E6B7</accession>
<feature type="transmembrane region" description="Helical" evidence="1">
    <location>
        <begin position="48"/>
        <end position="66"/>
    </location>
</feature>
<keyword evidence="1" id="KW-1133">Transmembrane helix</keyword>